<dbReference type="InParanoid" id="A0A1Z5JXV4"/>
<dbReference type="Proteomes" id="UP000198406">
    <property type="component" value="Unassembled WGS sequence"/>
</dbReference>
<evidence type="ECO:0000313" key="3">
    <source>
        <dbReference type="Proteomes" id="UP000198406"/>
    </source>
</evidence>
<protein>
    <submittedName>
        <fullName evidence="2">Uncharacterized protein</fullName>
    </submittedName>
</protein>
<dbReference type="EMBL" id="BDSP01000132">
    <property type="protein sequence ID" value="GAX18716.1"/>
    <property type="molecule type" value="Genomic_DNA"/>
</dbReference>
<keyword evidence="1" id="KW-0175">Coiled coil</keyword>
<accession>A0A1Z5JXV4</accession>
<dbReference type="AlphaFoldDB" id="A0A1Z5JXV4"/>
<reference evidence="2 3" key="1">
    <citation type="journal article" date="2015" name="Plant Cell">
        <title>Oil accumulation by the oleaginous diatom Fistulifera solaris as revealed by the genome and transcriptome.</title>
        <authorList>
            <person name="Tanaka T."/>
            <person name="Maeda Y."/>
            <person name="Veluchamy A."/>
            <person name="Tanaka M."/>
            <person name="Abida H."/>
            <person name="Marechal E."/>
            <person name="Bowler C."/>
            <person name="Muto M."/>
            <person name="Sunaga Y."/>
            <person name="Tanaka M."/>
            <person name="Yoshino T."/>
            <person name="Taniguchi T."/>
            <person name="Fukuda Y."/>
            <person name="Nemoto M."/>
            <person name="Matsumoto M."/>
            <person name="Wong P.S."/>
            <person name="Aburatani S."/>
            <person name="Fujibuchi W."/>
        </authorList>
    </citation>
    <scope>NUCLEOTIDE SEQUENCE [LARGE SCALE GENOMIC DNA]</scope>
    <source>
        <strain evidence="2 3">JPCC DA0580</strain>
    </source>
</reference>
<feature type="coiled-coil region" evidence="1">
    <location>
        <begin position="150"/>
        <end position="177"/>
    </location>
</feature>
<evidence type="ECO:0000256" key="1">
    <source>
        <dbReference type="SAM" id="Coils"/>
    </source>
</evidence>
<evidence type="ECO:0000313" key="2">
    <source>
        <dbReference type="EMBL" id="GAX18716.1"/>
    </source>
</evidence>
<sequence length="187" mass="21757">MNDTKDEIRRQIFFDPPTIEDALKNYTSWFVAQNQAATLEVLSLTRMLSKCINQHTLDTNNRQEMILASVWNPVQQDESRKVTQTFGRVALQAIWKHLNLVSSRRKSEINADPEADDEDLADSFFNLFESALFASLEEDSFARLIWNTDRGKEELTRRAAQRRADAAQREIVRKDETQRLSHIEEID</sequence>
<name>A0A1Z5JXV4_FISSO</name>
<proteinExistence type="predicted"/>
<keyword evidence="3" id="KW-1185">Reference proteome</keyword>
<comment type="caution">
    <text evidence="2">The sequence shown here is derived from an EMBL/GenBank/DDBJ whole genome shotgun (WGS) entry which is preliminary data.</text>
</comment>
<gene>
    <name evidence="2" type="ORF">FisN_26Hu006</name>
</gene>
<organism evidence="2 3">
    <name type="scientific">Fistulifera solaris</name>
    <name type="common">Oleaginous diatom</name>
    <dbReference type="NCBI Taxonomy" id="1519565"/>
    <lineage>
        <taxon>Eukaryota</taxon>
        <taxon>Sar</taxon>
        <taxon>Stramenopiles</taxon>
        <taxon>Ochrophyta</taxon>
        <taxon>Bacillariophyta</taxon>
        <taxon>Bacillariophyceae</taxon>
        <taxon>Bacillariophycidae</taxon>
        <taxon>Naviculales</taxon>
        <taxon>Naviculaceae</taxon>
        <taxon>Fistulifera</taxon>
    </lineage>
</organism>